<dbReference type="PANTHER" id="PTHR37423:SF2">
    <property type="entry name" value="MEMBRANE-BOUND LYTIC MUREIN TRANSGLYCOSYLASE C"/>
    <property type="match status" value="1"/>
</dbReference>
<evidence type="ECO:0000313" key="4">
    <source>
        <dbReference type="EMBL" id="MBF6058674.1"/>
    </source>
</evidence>
<dbReference type="EMBL" id="JACBGI020000024">
    <property type="protein sequence ID" value="MBF6058674.1"/>
    <property type="molecule type" value="Genomic_DNA"/>
</dbReference>
<reference evidence="4 5" key="1">
    <citation type="submission" date="2020-06" db="EMBL/GenBank/DDBJ databases">
        <authorList>
            <person name="Scott K."/>
        </authorList>
    </citation>
    <scope>NUCLEOTIDE SEQUENCE [LARGE SCALE GENOMIC DNA]</scope>
    <source>
        <strain evidence="4 5">HH1</strain>
    </source>
</reference>
<dbReference type="InterPro" id="IPR024570">
    <property type="entry name" value="Murein_transglycosylaseC_N"/>
</dbReference>
<dbReference type="CDD" id="cd16893">
    <property type="entry name" value="LT_MltC_MltE"/>
    <property type="match status" value="1"/>
</dbReference>
<dbReference type="PANTHER" id="PTHR37423">
    <property type="entry name" value="SOLUBLE LYTIC MUREIN TRANSGLYCOSYLASE-RELATED"/>
    <property type="match status" value="1"/>
</dbReference>
<comment type="similarity">
    <text evidence="1">Belongs to the transglycosylase Slt family.</text>
</comment>
<dbReference type="SUPFAM" id="SSF53955">
    <property type="entry name" value="Lysozyme-like"/>
    <property type="match status" value="1"/>
</dbReference>
<evidence type="ECO:0000259" key="3">
    <source>
        <dbReference type="Pfam" id="PF11873"/>
    </source>
</evidence>
<sequence length="439" mass="48545">MGSLSLKNVSVISVLLLCAGVFSLSDWLAQSPQILNSISSSRASAMSLPFVSGQTAMVSTDRVQAPPVGYKEQAPELNINASVNLASSPKMTLPSQIEQQKIAVSEAVVINPNPSAPVQKSAIPLNPSREENAQSGKPQAFVKWRQDSAKRGDQQNYLEIGLPNTLATHGNFLRAVSRVLLSNQAPDNVLPLTREPLDLAAEPFLLGWVRDATGQEIRYPAQASAYARHLLESSPPKFGPLGQYQILKVPLDMTELPHRARPYRQWVQRFSDEFSIPQALIYAVMEVESGFNSRAVSRSNALGLMQIKADAAGRDVYQLVDHRSGKPSHGELFNPQANIRMGTAYLSLLQNHYLKQINNLEARELVAIAAYNGGLSSALSLFGVGEDAAIEQLNRLSLRQIYQKLRFYHPAEETRGYIHKVLQAKNRYQRWLGKDQIRV</sequence>
<evidence type="ECO:0000256" key="1">
    <source>
        <dbReference type="ARBA" id="ARBA00007734"/>
    </source>
</evidence>
<gene>
    <name evidence="4" type="ORF">H8792_010015</name>
</gene>
<dbReference type="Pfam" id="PF01464">
    <property type="entry name" value="SLT"/>
    <property type="match status" value="1"/>
</dbReference>
<evidence type="ECO:0000259" key="2">
    <source>
        <dbReference type="Pfam" id="PF01464"/>
    </source>
</evidence>
<feature type="domain" description="Murein transglycosylase-C N-terminal" evidence="3">
    <location>
        <begin position="171"/>
        <end position="253"/>
    </location>
</feature>
<dbReference type="InterPro" id="IPR023346">
    <property type="entry name" value="Lysozyme-like_dom_sf"/>
</dbReference>
<keyword evidence="5" id="KW-1185">Reference proteome</keyword>
<comment type="caution">
    <text evidence="4">The sequence shown here is derived from an EMBL/GenBank/DDBJ whole genome shotgun (WGS) entry which is preliminary data.</text>
</comment>
<evidence type="ECO:0000313" key="5">
    <source>
        <dbReference type="Proteomes" id="UP001193680"/>
    </source>
</evidence>
<protein>
    <submittedName>
        <fullName evidence="4">DUF3393 domain-containing protein</fullName>
    </submittedName>
</protein>
<dbReference type="Gene3D" id="1.10.530.10">
    <property type="match status" value="1"/>
</dbReference>
<organism evidence="4 5">
    <name type="scientific">Thiomicrorhabdus heinhorstiae</name>
    <dbReference type="NCBI Taxonomy" id="2748010"/>
    <lineage>
        <taxon>Bacteria</taxon>
        <taxon>Pseudomonadati</taxon>
        <taxon>Pseudomonadota</taxon>
        <taxon>Gammaproteobacteria</taxon>
        <taxon>Thiotrichales</taxon>
        <taxon>Piscirickettsiaceae</taxon>
        <taxon>Thiomicrorhabdus</taxon>
    </lineage>
</organism>
<dbReference type="InterPro" id="IPR008258">
    <property type="entry name" value="Transglycosylase_SLT_dom_1"/>
</dbReference>
<dbReference type="Pfam" id="PF11873">
    <property type="entry name" value="Mltc_N"/>
    <property type="match status" value="1"/>
</dbReference>
<proteinExistence type="inferred from homology"/>
<feature type="domain" description="Transglycosylase SLT" evidence="2">
    <location>
        <begin position="271"/>
        <end position="377"/>
    </location>
</feature>
<name>A0ABS0BZ09_9GAMM</name>
<accession>A0ABS0BZ09</accession>
<reference evidence="4 5" key="2">
    <citation type="submission" date="2020-11" db="EMBL/GenBank/DDBJ databases">
        <title>Sulfur oxidizing isolate from Hospital Hole Sinkhole.</title>
        <authorList>
            <person name="Scott K.M."/>
        </authorList>
    </citation>
    <scope>NUCLEOTIDE SEQUENCE [LARGE SCALE GENOMIC DNA]</scope>
    <source>
        <strain evidence="4 5">HH1</strain>
    </source>
</reference>
<dbReference type="RefSeq" id="WP_194947661.1">
    <property type="nucleotide sequence ID" value="NZ_JACBGI020000024.1"/>
</dbReference>
<dbReference type="Proteomes" id="UP001193680">
    <property type="component" value="Unassembled WGS sequence"/>
</dbReference>